<dbReference type="AlphaFoldDB" id="A0A151WED8"/>
<accession>A0A151WED8</accession>
<dbReference type="GO" id="GO:0003676">
    <property type="term" value="F:nucleic acid binding"/>
    <property type="evidence" value="ECO:0007669"/>
    <property type="project" value="InterPro"/>
</dbReference>
<evidence type="ECO:0000313" key="2">
    <source>
        <dbReference type="Proteomes" id="UP000075809"/>
    </source>
</evidence>
<gene>
    <name evidence="1" type="ORF">ALC60_14848</name>
</gene>
<dbReference type="Proteomes" id="UP000075809">
    <property type="component" value="Unassembled WGS sequence"/>
</dbReference>
<organism evidence="1 2">
    <name type="scientific">Mycetomoellerius zeteki</name>
    <dbReference type="NCBI Taxonomy" id="64791"/>
    <lineage>
        <taxon>Eukaryota</taxon>
        <taxon>Metazoa</taxon>
        <taxon>Ecdysozoa</taxon>
        <taxon>Arthropoda</taxon>
        <taxon>Hexapoda</taxon>
        <taxon>Insecta</taxon>
        <taxon>Pterygota</taxon>
        <taxon>Neoptera</taxon>
        <taxon>Endopterygota</taxon>
        <taxon>Hymenoptera</taxon>
        <taxon>Apocrita</taxon>
        <taxon>Aculeata</taxon>
        <taxon>Formicoidea</taxon>
        <taxon>Formicidae</taxon>
        <taxon>Myrmicinae</taxon>
        <taxon>Mycetomoellerius</taxon>
    </lineage>
</organism>
<evidence type="ECO:0000313" key="1">
    <source>
        <dbReference type="EMBL" id="KYQ46157.1"/>
    </source>
</evidence>
<dbReference type="EMBL" id="KQ983248">
    <property type="protein sequence ID" value="KYQ46157.1"/>
    <property type="molecule type" value="Genomic_DNA"/>
</dbReference>
<dbReference type="InterPro" id="IPR036397">
    <property type="entry name" value="RNaseH_sf"/>
</dbReference>
<protein>
    <submittedName>
        <fullName evidence="1">Uncharacterized protein</fullName>
    </submittedName>
</protein>
<keyword evidence="2" id="KW-1185">Reference proteome</keyword>
<dbReference type="Gene3D" id="3.30.420.10">
    <property type="entry name" value="Ribonuclease H-like superfamily/Ribonuclease H"/>
    <property type="match status" value="1"/>
</dbReference>
<sequence length="178" mass="20558">MLSKQINREKGQSWYSVLHQVEYALNNTKSKSTGETPSRLLFGIDQRGHVDDEVKEYLVSSVRIEDRELINLRTKAAEKIVSHQEYSRNYFDKKHKKPVMYKEGDRVLLRNFDSSAGSSKKLIPPFKGPYTIVKSLRNDKYLVADIPGFQNSQKKYEGVWEAKNMRPWIGSTTLKSAT</sequence>
<name>A0A151WED8_9HYME</name>
<reference evidence="1 2" key="1">
    <citation type="submission" date="2015-09" db="EMBL/GenBank/DDBJ databases">
        <title>Trachymyrmex zeteki WGS genome.</title>
        <authorList>
            <person name="Nygaard S."/>
            <person name="Hu H."/>
            <person name="Boomsma J."/>
            <person name="Zhang G."/>
        </authorList>
    </citation>
    <scope>NUCLEOTIDE SEQUENCE [LARGE SCALE GENOMIC DNA]</scope>
    <source>
        <strain evidence="1">Tzet28-1</strain>
        <tissue evidence="1">Whole body</tissue>
    </source>
</reference>
<dbReference type="STRING" id="64791.A0A151WED8"/>
<proteinExistence type="predicted"/>